<dbReference type="Proteomes" id="UP000663586">
    <property type="component" value="Chromosome"/>
</dbReference>
<dbReference type="AlphaFoldDB" id="A0A897MPV2"/>
<evidence type="ECO:0000256" key="3">
    <source>
        <dbReference type="SAM" id="MobiDB-lite"/>
    </source>
</evidence>
<proteinExistence type="predicted"/>
<dbReference type="Pfam" id="PF04967">
    <property type="entry name" value="HTH_10"/>
    <property type="match status" value="1"/>
</dbReference>
<dbReference type="GeneID" id="70684618"/>
<evidence type="ECO:0000256" key="2">
    <source>
        <dbReference type="ARBA" id="ARBA00023163"/>
    </source>
</evidence>
<organism evidence="5 6">
    <name type="scientific">Natranaeroarchaeum sulfidigenes</name>
    <dbReference type="NCBI Taxonomy" id="2784880"/>
    <lineage>
        <taxon>Archaea</taxon>
        <taxon>Methanobacteriati</taxon>
        <taxon>Methanobacteriota</taxon>
        <taxon>Stenosarchaea group</taxon>
        <taxon>Halobacteria</taxon>
        <taxon>Halobacteriales</taxon>
        <taxon>Natronoarchaeaceae</taxon>
        <taxon>Natranaeroarchaeum</taxon>
    </lineage>
</organism>
<keyword evidence="6" id="KW-1185">Reference proteome</keyword>
<dbReference type="EMBL" id="CP064786">
    <property type="protein sequence ID" value="QSG02452.1"/>
    <property type="molecule type" value="Genomic_DNA"/>
</dbReference>
<gene>
    <name evidence="5" type="ORF">AArcS_1235</name>
</gene>
<evidence type="ECO:0000259" key="4">
    <source>
        <dbReference type="Pfam" id="PF04967"/>
    </source>
</evidence>
<evidence type="ECO:0000313" key="5">
    <source>
        <dbReference type="EMBL" id="QSG02452.1"/>
    </source>
</evidence>
<accession>A0A897MPV2</accession>
<dbReference type="RefSeq" id="WP_238479600.1">
    <property type="nucleotide sequence ID" value="NZ_CP064786.1"/>
</dbReference>
<dbReference type="KEGG" id="hara:AArcS_1235"/>
<evidence type="ECO:0000313" key="6">
    <source>
        <dbReference type="Proteomes" id="UP000663586"/>
    </source>
</evidence>
<dbReference type="InterPro" id="IPR007050">
    <property type="entry name" value="HTH_bacterioopsin"/>
</dbReference>
<keyword evidence="2" id="KW-0804">Transcription</keyword>
<protein>
    <submittedName>
        <fullName evidence="5">Transcriptional regulator, contains HTH domain</fullName>
    </submittedName>
</protein>
<feature type="domain" description="HTH bat-type" evidence="4">
    <location>
        <begin position="150"/>
        <end position="202"/>
    </location>
</feature>
<dbReference type="PANTHER" id="PTHR34236:SF1">
    <property type="entry name" value="DIMETHYL SULFOXIDE REDUCTASE TRANSCRIPTIONAL ACTIVATOR"/>
    <property type="match status" value="1"/>
</dbReference>
<sequence length="224" mass="24394">MTQTKLTVTLPDGTWIKDISSAVPDARFRVLAAMPGDRKGFGLVRVSGGGLGEVLERMSNHDALTSVELLQGSESQVLVQFETTRPLLLFSAQESGVPIELPIDIKDGVATIEVTASPDRLSILSNQLDAFGLEFEVESVKPRVDREQLLTSRQQELIQEATSRGYYDTPRECSMTELAEGVGIAKSTCSETLHRAEGKIIKEFVSELDDQPTAEPSGRTAQDS</sequence>
<evidence type="ECO:0000256" key="1">
    <source>
        <dbReference type="ARBA" id="ARBA00023015"/>
    </source>
</evidence>
<reference evidence="5" key="1">
    <citation type="submission" date="2020-11" db="EMBL/GenBank/DDBJ databases">
        <title>Carbohydrate-dependent, anaerobic sulfur respiration: A novel catabolism in halophilic archaea.</title>
        <authorList>
            <person name="Sorokin D.Y."/>
            <person name="Messina E."/>
            <person name="Smedile F."/>
            <person name="La Cono V."/>
            <person name="Hallsworth J.E."/>
            <person name="Yakimov M.M."/>
        </authorList>
    </citation>
    <scope>NUCLEOTIDE SEQUENCE</scope>
    <source>
        <strain evidence="5">AArc-S</strain>
    </source>
</reference>
<feature type="region of interest" description="Disordered" evidence="3">
    <location>
        <begin position="204"/>
        <end position="224"/>
    </location>
</feature>
<name>A0A897MPV2_9EURY</name>
<keyword evidence="1" id="KW-0805">Transcription regulation</keyword>
<dbReference type="PANTHER" id="PTHR34236">
    <property type="entry name" value="DIMETHYL SULFOXIDE REDUCTASE TRANSCRIPTIONAL ACTIVATOR"/>
    <property type="match status" value="1"/>
</dbReference>